<organism evidence="2">
    <name type="scientific">Xenorhabdus szentirmaii</name>
    <dbReference type="NCBI Taxonomy" id="290112"/>
    <lineage>
        <taxon>Bacteria</taxon>
        <taxon>Pseudomonadati</taxon>
        <taxon>Pseudomonadota</taxon>
        <taxon>Gammaproteobacteria</taxon>
        <taxon>Enterobacterales</taxon>
        <taxon>Morganellaceae</taxon>
        <taxon>Xenorhabdus</taxon>
    </lineage>
</organism>
<feature type="transmembrane region" description="Helical" evidence="1">
    <location>
        <begin position="77"/>
        <end position="99"/>
    </location>
</feature>
<dbReference type="RefSeq" id="WP_323868412.1">
    <property type="nucleotide sequence ID" value="NZ_JACXBF010000096.1"/>
</dbReference>
<dbReference type="EMBL" id="JACXBF010000096">
    <property type="protein sequence ID" value="MBD2799527.1"/>
    <property type="molecule type" value="Genomic_DNA"/>
</dbReference>
<proteinExistence type="predicted"/>
<evidence type="ECO:0000256" key="1">
    <source>
        <dbReference type="SAM" id="Phobius"/>
    </source>
</evidence>
<name>A0AAW3YPQ9_9GAMM</name>
<accession>A0AAW3YPQ9</accession>
<keyword evidence="1" id="KW-0472">Membrane</keyword>
<gene>
    <name evidence="2" type="ORF">ID854_03385</name>
</gene>
<keyword evidence="1" id="KW-0812">Transmembrane</keyword>
<reference evidence="2" key="2">
    <citation type="journal article" date="2024" name="Toxins">
        <title>Genome Sequence Analysis of Native Xenorhabdus Strains Isolated from Entomopathogenic Nematodes in Argentina.</title>
        <authorList>
            <person name="Palma L."/>
            <person name="Frizzo L."/>
            <person name="Kaiser S."/>
            <person name="Berry C."/>
            <person name="Caballero P."/>
            <person name="Bode H.B."/>
            <person name="Del Valle E.E."/>
        </authorList>
    </citation>
    <scope>NUCLEOTIDE SEQUENCE</scope>
    <source>
        <strain evidence="2">M</strain>
    </source>
</reference>
<dbReference type="Proteomes" id="UP001193920">
    <property type="component" value="Unassembled WGS sequence"/>
</dbReference>
<reference evidence="2" key="1">
    <citation type="submission" date="2020-09" db="EMBL/GenBank/DDBJ databases">
        <authorList>
            <person name="Palma L."/>
            <person name="Caballero P."/>
            <person name="Berry C."/>
            <person name="Del Valle E."/>
        </authorList>
    </citation>
    <scope>NUCLEOTIDE SEQUENCE</scope>
    <source>
        <strain evidence="2">M</strain>
    </source>
</reference>
<evidence type="ECO:0000313" key="2">
    <source>
        <dbReference type="EMBL" id="MBD2799527.1"/>
    </source>
</evidence>
<dbReference type="AlphaFoldDB" id="A0AAW3YPQ9"/>
<feature type="transmembrane region" description="Helical" evidence="1">
    <location>
        <begin position="21"/>
        <end position="41"/>
    </location>
</feature>
<keyword evidence="1" id="KW-1133">Transmembrane helix</keyword>
<comment type="caution">
    <text evidence="2">The sequence shown here is derived from an EMBL/GenBank/DDBJ whole genome shotgun (WGS) entry which is preliminary data.</text>
</comment>
<protein>
    <submittedName>
        <fullName evidence="2">Uncharacterized protein</fullName>
    </submittedName>
</protein>
<sequence>MNRAKTAFRKSQGQRRRIIGMRNMVGVVDLFSVDDGITALFNKQQFPRDSATAEPTPIAGGCYGKATFFTNGDGLRFAVIAAASFTTFHYLILSVVVCFKPACVQG</sequence>